<keyword evidence="1" id="KW-0472">Membrane</keyword>
<evidence type="ECO:0000313" key="3">
    <source>
        <dbReference type="Proteomes" id="UP001206595"/>
    </source>
</evidence>
<name>A0AAD5E6L1_UMBRA</name>
<sequence>MPCFFFSPDFSCDLSLFFTLCTPTPYDLLQVSLTTICTFYPQRLTLLLLAFILYSQKVKNKKPMEAEK</sequence>
<proteinExistence type="predicted"/>
<reference evidence="2" key="2">
    <citation type="journal article" date="2022" name="Proc. Natl. Acad. Sci. U.S.A.">
        <title>Diploid-dominant life cycles characterize the early evolution of Fungi.</title>
        <authorList>
            <person name="Amses K.R."/>
            <person name="Simmons D.R."/>
            <person name="Longcore J.E."/>
            <person name="Mondo S.J."/>
            <person name="Seto K."/>
            <person name="Jeronimo G.H."/>
            <person name="Bonds A.E."/>
            <person name="Quandt C.A."/>
            <person name="Davis W.J."/>
            <person name="Chang Y."/>
            <person name="Federici B.A."/>
            <person name="Kuo A."/>
            <person name="LaButti K."/>
            <person name="Pangilinan J."/>
            <person name="Andreopoulos W."/>
            <person name="Tritt A."/>
            <person name="Riley R."/>
            <person name="Hundley H."/>
            <person name="Johnson J."/>
            <person name="Lipzen A."/>
            <person name="Barry K."/>
            <person name="Lang B.F."/>
            <person name="Cuomo C.A."/>
            <person name="Buchler N.E."/>
            <person name="Grigoriev I.V."/>
            <person name="Spatafora J.W."/>
            <person name="Stajich J.E."/>
            <person name="James T.Y."/>
        </authorList>
    </citation>
    <scope>NUCLEOTIDE SEQUENCE</scope>
    <source>
        <strain evidence="2">AG</strain>
    </source>
</reference>
<accession>A0AAD5E6L1</accession>
<keyword evidence="3" id="KW-1185">Reference proteome</keyword>
<evidence type="ECO:0000256" key="1">
    <source>
        <dbReference type="SAM" id="Phobius"/>
    </source>
</evidence>
<dbReference type="RefSeq" id="XP_051443350.1">
    <property type="nucleotide sequence ID" value="XM_051590066.1"/>
</dbReference>
<feature type="transmembrane region" description="Helical" evidence="1">
    <location>
        <begin position="33"/>
        <end position="54"/>
    </location>
</feature>
<reference evidence="2" key="1">
    <citation type="submission" date="2021-06" db="EMBL/GenBank/DDBJ databases">
        <authorList>
            <consortium name="DOE Joint Genome Institute"/>
            <person name="Mondo S.J."/>
            <person name="Amses K.R."/>
            <person name="Simmons D.R."/>
            <person name="Longcore J.E."/>
            <person name="Seto K."/>
            <person name="Alves G.H."/>
            <person name="Bonds A.E."/>
            <person name="Quandt C.A."/>
            <person name="Davis W.J."/>
            <person name="Chang Y."/>
            <person name="Letcher P.M."/>
            <person name="Powell M.J."/>
            <person name="Kuo A."/>
            <person name="Labutti K."/>
            <person name="Pangilinan J."/>
            <person name="Andreopoulos W."/>
            <person name="Tritt A."/>
            <person name="Riley R."/>
            <person name="Hundley H."/>
            <person name="Johnson J."/>
            <person name="Lipzen A."/>
            <person name="Barry K."/>
            <person name="Berbee M.L."/>
            <person name="Buchler N.E."/>
            <person name="Grigoriev I.V."/>
            <person name="Spatafora J.W."/>
            <person name="Stajich J.E."/>
            <person name="James T.Y."/>
        </authorList>
    </citation>
    <scope>NUCLEOTIDE SEQUENCE</scope>
    <source>
        <strain evidence="2">AG</strain>
    </source>
</reference>
<dbReference type="GeneID" id="75915410"/>
<protein>
    <submittedName>
        <fullName evidence="2">Uncharacterized protein</fullName>
    </submittedName>
</protein>
<gene>
    <name evidence="2" type="ORF">K450DRAFT_247478</name>
</gene>
<evidence type="ECO:0000313" key="2">
    <source>
        <dbReference type="EMBL" id="KAI8578346.1"/>
    </source>
</evidence>
<dbReference type="EMBL" id="MU620930">
    <property type="protein sequence ID" value="KAI8578346.1"/>
    <property type="molecule type" value="Genomic_DNA"/>
</dbReference>
<dbReference type="Proteomes" id="UP001206595">
    <property type="component" value="Unassembled WGS sequence"/>
</dbReference>
<organism evidence="2 3">
    <name type="scientific">Umbelopsis ramanniana AG</name>
    <dbReference type="NCBI Taxonomy" id="1314678"/>
    <lineage>
        <taxon>Eukaryota</taxon>
        <taxon>Fungi</taxon>
        <taxon>Fungi incertae sedis</taxon>
        <taxon>Mucoromycota</taxon>
        <taxon>Mucoromycotina</taxon>
        <taxon>Umbelopsidomycetes</taxon>
        <taxon>Umbelopsidales</taxon>
        <taxon>Umbelopsidaceae</taxon>
        <taxon>Umbelopsis</taxon>
    </lineage>
</organism>
<dbReference type="AlphaFoldDB" id="A0AAD5E6L1"/>
<keyword evidence="1" id="KW-1133">Transmembrane helix</keyword>
<keyword evidence="1" id="KW-0812">Transmembrane</keyword>
<comment type="caution">
    <text evidence="2">The sequence shown here is derived from an EMBL/GenBank/DDBJ whole genome shotgun (WGS) entry which is preliminary data.</text>
</comment>